<dbReference type="AlphaFoldDB" id="A0A7R9DE99"/>
<dbReference type="EMBL" id="OD006579">
    <property type="protein sequence ID" value="CAD7413130.1"/>
    <property type="molecule type" value="Genomic_DNA"/>
</dbReference>
<accession>A0A7R9DE99</accession>
<evidence type="ECO:0000256" key="1">
    <source>
        <dbReference type="SAM" id="SignalP"/>
    </source>
</evidence>
<feature type="chain" id="PRO_5031158549" evidence="1">
    <location>
        <begin position="17"/>
        <end position="89"/>
    </location>
</feature>
<name>A0A7R9DE99_TIMPO</name>
<proteinExistence type="predicted"/>
<evidence type="ECO:0000313" key="2">
    <source>
        <dbReference type="EMBL" id="CAD7413130.1"/>
    </source>
</evidence>
<organism evidence="2">
    <name type="scientific">Timema poppense</name>
    <name type="common">Walking stick</name>
    <dbReference type="NCBI Taxonomy" id="170557"/>
    <lineage>
        <taxon>Eukaryota</taxon>
        <taxon>Metazoa</taxon>
        <taxon>Ecdysozoa</taxon>
        <taxon>Arthropoda</taxon>
        <taxon>Hexapoda</taxon>
        <taxon>Insecta</taxon>
        <taxon>Pterygota</taxon>
        <taxon>Neoptera</taxon>
        <taxon>Polyneoptera</taxon>
        <taxon>Phasmatodea</taxon>
        <taxon>Timematodea</taxon>
        <taxon>Timematoidea</taxon>
        <taxon>Timematidae</taxon>
        <taxon>Timema</taxon>
    </lineage>
</organism>
<protein>
    <submittedName>
        <fullName evidence="2">Uncharacterized protein</fullName>
    </submittedName>
</protein>
<keyword evidence="1" id="KW-0732">Signal</keyword>
<sequence length="89" mass="9857">MRAIVVLLSMILLAEASTSISDIFQHPLVKRVKVVIETFLMRLNEATTTAKQTIHAVLGAVKHVLTAKGNRHFPLPKDSTWLKSAAKRP</sequence>
<reference evidence="2" key="1">
    <citation type="submission" date="2020-11" db="EMBL/GenBank/DDBJ databases">
        <authorList>
            <person name="Tran Van P."/>
        </authorList>
    </citation>
    <scope>NUCLEOTIDE SEQUENCE</scope>
</reference>
<gene>
    <name evidence="2" type="ORF">TPSB3V08_LOCUS8827</name>
</gene>
<feature type="signal peptide" evidence="1">
    <location>
        <begin position="1"/>
        <end position="16"/>
    </location>
</feature>